<gene>
    <name evidence="8" type="ORF">DWY69_13155</name>
    <name evidence="7" type="ORF">DXC51_12835</name>
</gene>
<dbReference type="SUPFAM" id="SSF53850">
    <property type="entry name" value="Periplasmic binding protein-like II"/>
    <property type="match status" value="1"/>
</dbReference>
<dbReference type="OrthoDB" id="362670at2"/>
<dbReference type="Proteomes" id="UP000260812">
    <property type="component" value="Unassembled WGS sequence"/>
</dbReference>
<dbReference type="PANTHER" id="PTHR43649:SF33">
    <property type="entry name" value="POLYGALACTURONAN_RHAMNOGALACTURONAN-BINDING PROTEIN YTCQ"/>
    <property type="match status" value="1"/>
</dbReference>
<dbReference type="EMBL" id="QVLU01000010">
    <property type="protein sequence ID" value="RGE71565.1"/>
    <property type="molecule type" value="Genomic_DNA"/>
</dbReference>
<dbReference type="Gene3D" id="3.40.190.10">
    <property type="entry name" value="Periplasmic binding protein-like II"/>
    <property type="match status" value="1"/>
</dbReference>
<evidence type="ECO:0000313" key="9">
    <source>
        <dbReference type="Proteomes" id="UP000260812"/>
    </source>
</evidence>
<evidence type="ECO:0000256" key="1">
    <source>
        <dbReference type="ARBA" id="ARBA00022475"/>
    </source>
</evidence>
<keyword evidence="4" id="KW-0564">Palmitate</keyword>
<dbReference type="CDD" id="cd13585">
    <property type="entry name" value="PBP2_TMBP_like"/>
    <property type="match status" value="1"/>
</dbReference>
<dbReference type="Pfam" id="PF01547">
    <property type="entry name" value="SBP_bac_1"/>
    <property type="match status" value="1"/>
</dbReference>
<comment type="caution">
    <text evidence="7">The sequence shown here is derived from an EMBL/GenBank/DDBJ whole genome shotgun (WGS) entry which is preliminary data.</text>
</comment>
<dbReference type="GeneID" id="97987733"/>
<dbReference type="EMBL" id="QVLV01000008">
    <property type="protein sequence ID" value="RGE59903.1"/>
    <property type="molecule type" value="Genomic_DNA"/>
</dbReference>
<name>A0A3E3I482_9FIRM</name>
<evidence type="ECO:0000256" key="3">
    <source>
        <dbReference type="ARBA" id="ARBA00023136"/>
    </source>
</evidence>
<evidence type="ECO:0000313" key="7">
    <source>
        <dbReference type="EMBL" id="RGE59903.1"/>
    </source>
</evidence>
<keyword evidence="2 6" id="KW-0732">Signal</keyword>
<dbReference type="InterPro" id="IPR006059">
    <property type="entry name" value="SBP"/>
</dbReference>
<dbReference type="AlphaFoldDB" id="A0A3E3I482"/>
<dbReference type="InterPro" id="IPR050490">
    <property type="entry name" value="Bact_solute-bd_prot1"/>
</dbReference>
<keyword evidence="3" id="KW-0472">Membrane</keyword>
<accession>A0A3E3I482</accession>
<keyword evidence="1" id="KW-1003">Cell membrane</keyword>
<evidence type="ECO:0000256" key="2">
    <source>
        <dbReference type="ARBA" id="ARBA00022729"/>
    </source>
</evidence>
<protein>
    <submittedName>
        <fullName evidence="7">Sugar ABC transporter substrate-binding protein</fullName>
    </submittedName>
</protein>
<dbReference type="PANTHER" id="PTHR43649">
    <property type="entry name" value="ARABINOSE-BINDING PROTEIN-RELATED"/>
    <property type="match status" value="1"/>
</dbReference>
<dbReference type="Proteomes" id="UP000261166">
    <property type="component" value="Unassembled WGS sequence"/>
</dbReference>
<dbReference type="PROSITE" id="PS51257">
    <property type="entry name" value="PROKAR_LIPOPROTEIN"/>
    <property type="match status" value="1"/>
</dbReference>
<keyword evidence="9" id="KW-1185">Reference proteome</keyword>
<organism evidence="7 9">
    <name type="scientific">Eisenbergiella massiliensis</name>
    <dbReference type="NCBI Taxonomy" id="1720294"/>
    <lineage>
        <taxon>Bacteria</taxon>
        <taxon>Bacillati</taxon>
        <taxon>Bacillota</taxon>
        <taxon>Clostridia</taxon>
        <taxon>Lachnospirales</taxon>
        <taxon>Lachnospiraceae</taxon>
        <taxon>Eisenbergiella</taxon>
    </lineage>
</organism>
<evidence type="ECO:0000256" key="4">
    <source>
        <dbReference type="ARBA" id="ARBA00023139"/>
    </source>
</evidence>
<sequence>MKKIMALGLAVVFMVSMVLTGCGKSAGTGQEEAGKGGKVKIRFASWDSAEDLEDQQKLVDAFNEQHDDIEVVLEAYGSDFDTKIAAGMGSGDAPDVMYMWNYPDYYEGLEPLDDYLAKEGEDFKADFYETLWNYNSMDGKIYGIPVGFTTHCLFYNKDLFDQAGVAYPTSDWTWDDLEAAAKQIHEKLGIYGFSYGIKADAYDYEMYLWSNNTSYVGKDGKMDGYLNSPESVATFTMFQDMQKDGYALAGEKGGRNEFSAQKSAMFIYGAWSINAFNEAGLNYGVVEIPAFAGSGHDSVSNLSTSGLAMSKDSKNKEAAWEFIKYWTGVELNKKRLGYEMSPHKSVVESEKIMEDPVYAPFYKMLEQSVGYTPTIFLTDKWSYISDELSLSFEEIFNPNTLEDPQTVLDAVVAEQ</sequence>
<evidence type="ECO:0000313" key="10">
    <source>
        <dbReference type="Proteomes" id="UP000261166"/>
    </source>
</evidence>
<dbReference type="RefSeq" id="WP_025491546.1">
    <property type="nucleotide sequence ID" value="NZ_CANNOQ010000141.1"/>
</dbReference>
<proteinExistence type="predicted"/>
<evidence type="ECO:0000256" key="5">
    <source>
        <dbReference type="ARBA" id="ARBA00023288"/>
    </source>
</evidence>
<evidence type="ECO:0000313" key="8">
    <source>
        <dbReference type="EMBL" id="RGE71565.1"/>
    </source>
</evidence>
<evidence type="ECO:0000256" key="6">
    <source>
        <dbReference type="SAM" id="SignalP"/>
    </source>
</evidence>
<feature type="signal peptide" evidence="6">
    <location>
        <begin position="1"/>
        <end position="21"/>
    </location>
</feature>
<reference evidence="7 10" key="1">
    <citation type="submission" date="2018-08" db="EMBL/GenBank/DDBJ databases">
        <title>A genome reference for cultivated species of the human gut microbiota.</title>
        <authorList>
            <person name="Zou Y."/>
            <person name="Xue W."/>
            <person name="Luo G."/>
        </authorList>
    </citation>
    <scope>NUCLEOTIDE SEQUENCE [LARGE SCALE GENOMIC DNA]</scope>
    <source>
        <strain evidence="8 10">AF26-4BH</strain>
        <strain evidence="7">TF05-5AC</strain>
    </source>
</reference>
<feature type="chain" id="PRO_5038303284" evidence="6">
    <location>
        <begin position="22"/>
        <end position="415"/>
    </location>
</feature>
<keyword evidence="5" id="KW-0449">Lipoprotein</keyword>